<dbReference type="AlphaFoldDB" id="A0A117NH56"/>
<name>A0A117NH56_PICGL</name>
<reference evidence="1" key="1">
    <citation type="journal article" date="2015" name="Genome Biol. Evol.">
        <title>Organellar Genomes of White Spruce (Picea glauca): Assembly and Annotation.</title>
        <authorList>
            <person name="Jackman S.D."/>
            <person name="Warren R.L."/>
            <person name="Gibb E.A."/>
            <person name="Vandervalk B.P."/>
            <person name="Mohamadi H."/>
            <person name="Chu J."/>
            <person name="Raymond A."/>
            <person name="Pleasance S."/>
            <person name="Coope R."/>
            <person name="Wildung M.R."/>
            <person name="Ritland C.E."/>
            <person name="Bousquet J."/>
            <person name="Jones S.J."/>
            <person name="Bohlmann J."/>
            <person name="Birol I."/>
        </authorList>
    </citation>
    <scope>NUCLEOTIDE SEQUENCE [LARGE SCALE GENOMIC DNA]</scope>
    <source>
        <tissue evidence="1">Flushing bud</tissue>
    </source>
</reference>
<protein>
    <submittedName>
        <fullName evidence="1">Uncharacterized protein</fullName>
    </submittedName>
</protein>
<dbReference type="EMBL" id="LKAM01000006">
    <property type="protein sequence ID" value="KUM47855.1"/>
    <property type="molecule type" value="Genomic_DNA"/>
</dbReference>
<evidence type="ECO:0000313" key="1">
    <source>
        <dbReference type="EMBL" id="KUM47855.1"/>
    </source>
</evidence>
<proteinExistence type="predicted"/>
<organism evidence="1">
    <name type="scientific">Picea glauca</name>
    <name type="common">White spruce</name>
    <name type="synonym">Pinus glauca</name>
    <dbReference type="NCBI Taxonomy" id="3330"/>
    <lineage>
        <taxon>Eukaryota</taxon>
        <taxon>Viridiplantae</taxon>
        <taxon>Streptophyta</taxon>
        <taxon>Embryophyta</taxon>
        <taxon>Tracheophyta</taxon>
        <taxon>Spermatophyta</taxon>
        <taxon>Pinopsida</taxon>
        <taxon>Pinidae</taxon>
        <taxon>Conifers I</taxon>
        <taxon>Pinales</taxon>
        <taxon>Pinaceae</taxon>
        <taxon>Picea</taxon>
    </lineage>
</organism>
<accession>A0A117NH56</accession>
<geneLocation type="mitochondrion" evidence="1"/>
<gene>
    <name evidence="1" type="ORF">ABT39_MTgene4849</name>
</gene>
<comment type="caution">
    <text evidence="1">The sequence shown here is derived from an EMBL/GenBank/DDBJ whole genome shotgun (WGS) entry which is preliminary data.</text>
</comment>
<keyword evidence="1" id="KW-0496">Mitochondrion</keyword>
<sequence length="57" mass="6637">MKLPRAIALINKLNHIHPKHVIRIRLKRKTTLVILAFELAPHLVKPGSKYSFGMRNR</sequence>